<dbReference type="EMBL" id="AE005174">
    <property type="protein sequence ID" value="AAG55479.1"/>
    <property type="molecule type" value="Genomic_DNA"/>
</dbReference>
<dbReference type="KEGG" id="ece:Z1346"/>
<proteinExistence type="predicted"/>
<organism evidence="1 2">
    <name type="scientific">Escherichia coli O157:H7</name>
    <dbReference type="NCBI Taxonomy" id="83334"/>
    <lineage>
        <taxon>Bacteria</taxon>
        <taxon>Pseudomonadati</taxon>
        <taxon>Pseudomonadota</taxon>
        <taxon>Gammaproteobacteria</taxon>
        <taxon>Enterobacterales</taxon>
        <taxon>Enterobacteriaceae</taxon>
        <taxon>Escherichia</taxon>
    </lineage>
</organism>
<reference evidence="1 2" key="1">
    <citation type="journal article" date="2001" name="Nature">
        <title>Genome sequence of enterohaemorrhagic Escherichia coli O157:H7.</title>
        <authorList>
            <person name="Perna N.T."/>
            <person name="Plunkett G.III."/>
            <person name="Burland V."/>
            <person name="Mau B."/>
            <person name="Glasner J.D."/>
            <person name="Rose D.J."/>
            <person name="Mayhew G.F."/>
            <person name="Evans P.S."/>
            <person name="Gregor J."/>
            <person name="Kirkpatrick H.A."/>
            <person name="Posfai G."/>
            <person name="Hackett J."/>
            <person name="Klink S."/>
            <person name="Boutin A."/>
            <person name="Shao Y."/>
            <person name="Miller L."/>
            <person name="Grotbeck E.J."/>
            <person name="Davis N.W."/>
            <person name="Lim A."/>
            <person name="Dimalanta E."/>
            <person name="Potamousis K."/>
            <person name="Apodaca J."/>
            <person name="Anantharaman T.S."/>
            <person name="Lin J."/>
            <person name="Yen G."/>
            <person name="Schwartz D.C."/>
            <person name="Welch R.A."/>
            <person name="Blattner F.R."/>
        </authorList>
    </citation>
    <scope>NUCLEOTIDE SEQUENCE [LARGE SCALE GENOMIC DNA]</scope>
    <source>
        <strain evidence="2">O157:H7 / EDL933 / ATCC 700927 / EHEC</strain>
    </source>
</reference>
<sequence length="18" mass="1831">MINAAYLVACADGECEAS</sequence>
<name>Q8X4I2_ECO57</name>
<evidence type="ECO:0000313" key="1">
    <source>
        <dbReference type="EMBL" id="AAG55479.1"/>
    </source>
</evidence>
<dbReference type="Proteomes" id="UP000002519">
    <property type="component" value="Chromosome"/>
</dbReference>
<gene>
    <name evidence="1" type="ordered locus">Z1346</name>
</gene>
<dbReference type="PIR" id="C85627">
    <property type="entry name" value="C85627"/>
</dbReference>
<accession>Q8X4I2</accession>
<protein>
    <submittedName>
        <fullName evidence="1">Uncharacterized protein</fullName>
    </submittedName>
</protein>
<evidence type="ECO:0000313" key="2">
    <source>
        <dbReference type="Proteomes" id="UP000002519"/>
    </source>
</evidence>
<dbReference type="AlphaFoldDB" id="Q8X4I2"/>